<name>A0A8H6WYI1_9AGAR</name>
<evidence type="ECO:0000313" key="3">
    <source>
        <dbReference type="Proteomes" id="UP000620124"/>
    </source>
</evidence>
<dbReference type="AlphaFoldDB" id="A0A8H6WYI1"/>
<evidence type="ECO:0000313" key="2">
    <source>
        <dbReference type="EMBL" id="KAF7331037.1"/>
    </source>
</evidence>
<protein>
    <submittedName>
        <fullName evidence="2">Uncharacterized protein</fullName>
    </submittedName>
</protein>
<evidence type="ECO:0000256" key="1">
    <source>
        <dbReference type="SAM" id="MobiDB-lite"/>
    </source>
</evidence>
<accession>A0A8H6WYI1</accession>
<comment type="caution">
    <text evidence="2">The sequence shown here is derived from an EMBL/GenBank/DDBJ whole genome shotgun (WGS) entry which is preliminary data.</text>
</comment>
<keyword evidence="3" id="KW-1185">Reference proteome</keyword>
<feature type="region of interest" description="Disordered" evidence="1">
    <location>
        <begin position="26"/>
        <end position="66"/>
    </location>
</feature>
<sequence length="172" mass="19192">MDAVVVPSVESLGIKRPRTIGVPISTKSVGIKRERDAGDESSSKPQIKKVKKLEQSEGGTLHTRLMSAGTSTEPYPIDLDADIKNVLFDDTLCAFIMEETLGKLSPPIAKKWYTETGHRYFYVSESDTKPGRTNETWGSRAIPQSSWATRERVHCELDIENLQGFDATRHEP</sequence>
<feature type="compositionally biased region" description="Basic and acidic residues" evidence="1">
    <location>
        <begin position="31"/>
        <end position="42"/>
    </location>
</feature>
<dbReference type="OrthoDB" id="3176940at2759"/>
<dbReference type="EMBL" id="JACAZI010000032">
    <property type="protein sequence ID" value="KAF7331037.1"/>
    <property type="molecule type" value="Genomic_DNA"/>
</dbReference>
<proteinExistence type="predicted"/>
<reference evidence="2" key="1">
    <citation type="submission" date="2020-05" db="EMBL/GenBank/DDBJ databases">
        <title>Mycena genomes resolve the evolution of fungal bioluminescence.</title>
        <authorList>
            <person name="Tsai I.J."/>
        </authorList>
    </citation>
    <scope>NUCLEOTIDE SEQUENCE</scope>
    <source>
        <strain evidence="2">CCC161011</strain>
    </source>
</reference>
<organism evidence="2 3">
    <name type="scientific">Mycena venus</name>
    <dbReference type="NCBI Taxonomy" id="2733690"/>
    <lineage>
        <taxon>Eukaryota</taxon>
        <taxon>Fungi</taxon>
        <taxon>Dikarya</taxon>
        <taxon>Basidiomycota</taxon>
        <taxon>Agaricomycotina</taxon>
        <taxon>Agaricomycetes</taxon>
        <taxon>Agaricomycetidae</taxon>
        <taxon>Agaricales</taxon>
        <taxon>Marasmiineae</taxon>
        <taxon>Mycenaceae</taxon>
        <taxon>Mycena</taxon>
    </lineage>
</organism>
<gene>
    <name evidence="2" type="ORF">MVEN_02444000</name>
</gene>
<dbReference type="Proteomes" id="UP000620124">
    <property type="component" value="Unassembled WGS sequence"/>
</dbReference>